<dbReference type="EMBL" id="CP065856">
    <property type="protein sequence ID" value="QPV63555.1"/>
    <property type="molecule type" value="Genomic_DNA"/>
</dbReference>
<gene>
    <name evidence="3" type="ORF">I7X12_02665</name>
</gene>
<dbReference type="OrthoDB" id="204612at2157"/>
<evidence type="ECO:0000256" key="2">
    <source>
        <dbReference type="SAM" id="MobiDB-lite"/>
    </source>
</evidence>
<dbReference type="RefSeq" id="WP_198062344.1">
    <property type="nucleotide sequence ID" value="NZ_CP065856.1"/>
</dbReference>
<reference evidence="3 4" key="1">
    <citation type="submission" date="2020-12" db="EMBL/GenBank/DDBJ databases">
        <title>Halosimplex halophilum sp. nov. and Halosimplex salinum sp. nov., two new members of the genus Halosimplex.</title>
        <authorList>
            <person name="Cui H.L."/>
        </authorList>
    </citation>
    <scope>NUCLEOTIDE SEQUENCE [LARGE SCALE GENOMIC DNA]</scope>
    <source>
        <strain evidence="3 4">YGH94</strain>
    </source>
</reference>
<evidence type="ECO:0000313" key="3">
    <source>
        <dbReference type="EMBL" id="QPV63555.1"/>
    </source>
</evidence>
<dbReference type="GeneID" id="60587360"/>
<dbReference type="Proteomes" id="UP000595001">
    <property type="component" value="Chromosome"/>
</dbReference>
<feature type="region of interest" description="Disordered" evidence="2">
    <location>
        <begin position="69"/>
        <end position="127"/>
    </location>
</feature>
<proteinExistence type="predicted"/>
<dbReference type="Pfam" id="PF19111">
    <property type="entry name" value="DUF5798"/>
    <property type="match status" value="1"/>
</dbReference>
<organism evidence="3 4">
    <name type="scientific">Halosimplex litoreum</name>
    <dbReference type="NCBI Taxonomy" id="1198301"/>
    <lineage>
        <taxon>Archaea</taxon>
        <taxon>Methanobacteriati</taxon>
        <taxon>Methanobacteriota</taxon>
        <taxon>Stenosarchaea group</taxon>
        <taxon>Halobacteria</taxon>
        <taxon>Halobacteriales</taxon>
        <taxon>Haloarculaceae</taxon>
        <taxon>Halosimplex</taxon>
    </lineage>
</organism>
<sequence length="127" mass="13171">MGFGDTAKKIQRVTDIAEKLYERLNQVIEQVQDLKERVESTSDQLDSMDRELAEQRAIVEALAEQQGVDAEAVVAEQLPDPDGDGQPAETAAEGSGDETASNTGSAAADAASSGDATGSGDSAATND</sequence>
<evidence type="ECO:0000256" key="1">
    <source>
        <dbReference type="SAM" id="Coils"/>
    </source>
</evidence>
<dbReference type="InterPro" id="IPR043816">
    <property type="entry name" value="DUF5798"/>
</dbReference>
<accession>A0A7T3KW57</accession>
<feature type="coiled-coil region" evidence="1">
    <location>
        <begin position="10"/>
        <end position="65"/>
    </location>
</feature>
<keyword evidence="1" id="KW-0175">Coiled coil</keyword>
<name>A0A7T3KW57_9EURY</name>
<keyword evidence="4" id="KW-1185">Reference proteome</keyword>
<dbReference type="AlphaFoldDB" id="A0A7T3KW57"/>
<protein>
    <submittedName>
        <fullName evidence="3">Uncharacterized protein</fullName>
    </submittedName>
</protein>
<dbReference type="KEGG" id="hlt:I7X12_02665"/>
<feature type="compositionally biased region" description="Low complexity" evidence="2">
    <location>
        <begin position="99"/>
        <end position="127"/>
    </location>
</feature>
<evidence type="ECO:0000313" key="4">
    <source>
        <dbReference type="Proteomes" id="UP000595001"/>
    </source>
</evidence>